<organism evidence="1 2">
    <name type="scientific">Micromonospora fluostatini</name>
    <dbReference type="NCBI Taxonomy" id="1629071"/>
    <lineage>
        <taxon>Bacteria</taxon>
        <taxon>Bacillati</taxon>
        <taxon>Actinomycetota</taxon>
        <taxon>Actinomycetes</taxon>
        <taxon>Micromonosporales</taxon>
        <taxon>Micromonosporaceae</taxon>
        <taxon>Micromonospora</taxon>
    </lineage>
</organism>
<accession>A0ABY2DH12</accession>
<gene>
    <name evidence="1" type="ORF">E1091_09885</name>
</gene>
<reference evidence="1 2" key="1">
    <citation type="submission" date="2019-02" db="EMBL/GenBank/DDBJ databases">
        <title>Draft genome sequences of novel Actinobacteria.</title>
        <authorList>
            <person name="Sahin N."/>
            <person name="Ay H."/>
            <person name="Saygin H."/>
        </authorList>
    </citation>
    <scope>NUCLEOTIDE SEQUENCE [LARGE SCALE GENOMIC DNA]</scope>
    <source>
        <strain evidence="1 2">JCM 30529</strain>
    </source>
</reference>
<protein>
    <submittedName>
        <fullName evidence="1">Uncharacterized protein</fullName>
    </submittedName>
</protein>
<evidence type="ECO:0000313" key="1">
    <source>
        <dbReference type="EMBL" id="TDB95809.1"/>
    </source>
</evidence>
<name>A0ABY2DH12_9ACTN</name>
<keyword evidence="2" id="KW-1185">Reference proteome</keyword>
<comment type="caution">
    <text evidence="1">The sequence shown here is derived from an EMBL/GenBank/DDBJ whole genome shotgun (WGS) entry which is preliminary data.</text>
</comment>
<proteinExistence type="predicted"/>
<dbReference type="EMBL" id="SMKE01000298">
    <property type="protein sequence ID" value="TDB95809.1"/>
    <property type="molecule type" value="Genomic_DNA"/>
</dbReference>
<sequence length="145" mass="15929">MTLRSSEERKPAFDLARKMHDPRFRAFMKRNGYRSGTTVLVALDAEPATEVFSRILAETKPPVVVAIPRESAEFGFVFMTIGRTEYDAAAETVNDGEPEIGDAASIGMLYDATAARHRQKTHVTVPNDWQPATFEVGLAGLKGVS</sequence>
<dbReference type="Proteomes" id="UP000295626">
    <property type="component" value="Unassembled WGS sequence"/>
</dbReference>
<evidence type="ECO:0000313" key="2">
    <source>
        <dbReference type="Proteomes" id="UP000295626"/>
    </source>
</evidence>